<proteinExistence type="predicted"/>
<protein>
    <submittedName>
        <fullName evidence="1">Glycosyltransferase</fullName>
    </submittedName>
</protein>
<dbReference type="EMBL" id="WNKS01000027">
    <property type="protein sequence ID" value="MTV33147.1"/>
    <property type="molecule type" value="Genomic_DNA"/>
</dbReference>
<dbReference type="Gene3D" id="3.40.50.2000">
    <property type="entry name" value="Glycogen Phosphorylase B"/>
    <property type="match status" value="1"/>
</dbReference>
<evidence type="ECO:0000313" key="1">
    <source>
        <dbReference type="EMBL" id="MTV33147.1"/>
    </source>
</evidence>
<sequence length="774" mass="85961">MTDPVQPWFGLDVLVVSPTPSHPQDHGNRKRIFEICAELKRQGARIHFVHYPAEHDWRHQWPLKHEAEMRAAWDSYQLVAPSRALHCDSIGEDHEIDEWADPGLAHYLAWACRVRAYDMVIVNYTWLSFCLEAIPSAVFKVCDTHDVFADRRRLLQANGIAPEFFHTTREEEAKGLSRADLVWAIKKAEQDYFERDLGLPNCLTMLHAEPERGWWTRPPSTDGWLRAGVIGARNNVNRRNLEEFLNLALPAIERYMAPVKIVVAGGCSADFLDWSHPNLEVIGRVAEVEDFYRAVDVVLAPMKFSTGLKIKVSEALASGAPLLAHAHAMEGYPTRERLHQLHDFEDMAIELVKLAFDSAPLQKLAARSRAVCATIQASVLASLEATRESLVAKTRETICVVAPAEALDPACLLHDHLLSALDYLRFIAPIALYVTGAPAKGMKFDFLARFELRRQIFADPALMEALGDDAPDFWTPMPLPVLLETRGYRRACFLADPHDQLRVQEPLFNAFVVKTGALRQALVRCDAIELAGGDPEALIETLRGELDVIVAGAAPWSARRWQGVAGVAAVVETPFRRSGDFEFFRHREKSTAAPAKLVILARSDDGVALELAALAEKLSFPARLVDLSDPTTRSALVRGDQGDAQAKPRDALASLRDASLLVDMTEQDTLAAVIGEAALRANVPVLWFQRGALAHAWRGFETPLRPTSLARLFTTIAQCALNPDALEALRGVCARLAKIQFGNDAGWTIIWGLLKQSSNRSDQERDVAAAELWG</sequence>
<dbReference type="OrthoDB" id="7815474at2"/>
<keyword evidence="1" id="KW-0808">Transferase</keyword>
<evidence type="ECO:0000313" key="2">
    <source>
        <dbReference type="Proteomes" id="UP000439113"/>
    </source>
</evidence>
<dbReference type="SUPFAM" id="SSF53756">
    <property type="entry name" value="UDP-Glycosyltransferase/glycogen phosphorylase"/>
    <property type="match status" value="1"/>
</dbReference>
<gene>
    <name evidence="1" type="ORF">GJ654_19370</name>
</gene>
<dbReference type="AlphaFoldDB" id="A0A6N8DRV8"/>
<dbReference type="RefSeq" id="WP_155447828.1">
    <property type="nucleotide sequence ID" value="NZ_JAOQNR010000025.1"/>
</dbReference>
<dbReference type="Proteomes" id="UP000439113">
    <property type="component" value="Unassembled WGS sequence"/>
</dbReference>
<dbReference type="GO" id="GO:0016740">
    <property type="term" value="F:transferase activity"/>
    <property type="evidence" value="ECO:0007669"/>
    <property type="project" value="UniProtKB-KW"/>
</dbReference>
<reference evidence="1 2" key="1">
    <citation type="submission" date="2019-11" db="EMBL/GenBank/DDBJ databases">
        <title>Whole-genome sequence of a Rhodoblastus acidophilus DSM 142.</title>
        <authorList>
            <person name="Kyndt J.A."/>
            <person name="Meyer T.E."/>
        </authorList>
    </citation>
    <scope>NUCLEOTIDE SEQUENCE [LARGE SCALE GENOMIC DNA]</scope>
    <source>
        <strain evidence="1 2">DSM 142</strain>
    </source>
</reference>
<accession>A0A6N8DRV8</accession>
<organism evidence="1 2">
    <name type="scientific">Rhodoblastus acidophilus</name>
    <name type="common">Rhodopseudomonas acidophila</name>
    <dbReference type="NCBI Taxonomy" id="1074"/>
    <lineage>
        <taxon>Bacteria</taxon>
        <taxon>Pseudomonadati</taxon>
        <taxon>Pseudomonadota</taxon>
        <taxon>Alphaproteobacteria</taxon>
        <taxon>Hyphomicrobiales</taxon>
        <taxon>Rhodoblastaceae</taxon>
        <taxon>Rhodoblastus</taxon>
    </lineage>
</organism>
<name>A0A6N8DRV8_RHOAC</name>
<dbReference type="Pfam" id="PF13692">
    <property type="entry name" value="Glyco_trans_1_4"/>
    <property type="match status" value="1"/>
</dbReference>
<comment type="caution">
    <text evidence="1">The sequence shown here is derived from an EMBL/GenBank/DDBJ whole genome shotgun (WGS) entry which is preliminary data.</text>
</comment>